<keyword evidence="7" id="KW-0049">Antioxidant</keyword>
<proteinExistence type="inferred from homology"/>
<evidence type="ECO:0000256" key="5">
    <source>
        <dbReference type="ARBA" id="ARBA00022723"/>
    </source>
</evidence>
<feature type="domain" description="Superoxide dismutase copper/zinc binding" evidence="11">
    <location>
        <begin position="3"/>
        <end position="131"/>
    </location>
</feature>
<dbReference type="PRINTS" id="PR00068">
    <property type="entry name" value="CUZNDISMTASE"/>
</dbReference>
<keyword evidence="5" id="KW-0479">Metal-binding</keyword>
<dbReference type="Proteomes" id="UP001168821">
    <property type="component" value="Unassembled WGS sequence"/>
</dbReference>
<comment type="caution">
    <text evidence="12">The sequence shown here is derived from an EMBL/GenBank/DDBJ whole genome shotgun (WGS) entry which is preliminary data.</text>
</comment>
<dbReference type="Gene3D" id="2.60.40.200">
    <property type="entry name" value="Superoxide dismutase, copper/zinc binding domain"/>
    <property type="match status" value="1"/>
</dbReference>
<dbReference type="GO" id="GO:0004784">
    <property type="term" value="F:superoxide dismutase activity"/>
    <property type="evidence" value="ECO:0007669"/>
    <property type="project" value="UniProtKB-EC"/>
</dbReference>
<evidence type="ECO:0000256" key="2">
    <source>
        <dbReference type="ARBA" id="ARBA00001947"/>
    </source>
</evidence>
<evidence type="ECO:0000256" key="4">
    <source>
        <dbReference type="ARBA" id="ARBA00012682"/>
    </source>
</evidence>
<comment type="cofactor">
    <cofactor evidence="1">
        <name>Cu cation</name>
        <dbReference type="ChEBI" id="CHEBI:23378"/>
    </cofactor>
</comment>
<dbReference type="PANTHER" id="PTHR10003">
    <property type="entry name" value="SUPEROXIDE DISMUTASE CU-ZN -RELATED"/>
    <property type="match status" value="1"/>
</dbReference>
<gene>
    <name evidence="12" type="ORF">Zmor_016392</name>
</gene>
<evidence type="ECO:0000256" key="7">
    <source>
        <dbReference type="ARBA" id="ARBA00022862"/>
    </source>
</evidence>
<dbReference type="CDD" id="cd00305">
    <property type="entry name" value="Cu-Zn_Superoxide_Dismutase"/>
    <property type="match status" value="1"/>
</dbReference>
<reference evidence="12" key="1">
    <citation type="journal article" date="2023" name="G3 (Bethesda)">
        <title>Whole genome assemblies of Zophobas morio and Tenebrio molitor.</title>
        <authorList>
            <person name="Kaur S."/>
            <person name="Stinson S.A."/>
            <person name="diCenzo G.C."/>
        </authorList>
    </citation>
    <scope>NUCLEOTIDE SEQUENCE</scope>
    <source>
        <strain evidence="12">QUZm001</strain>
    </source>
</reference>
<dbReference type="GO" id="GO:0005507">
    <property type="term" value="F:copper ion binding"/>
    <property type="evidence" value="ECO:0007669"/>
    <property type="project" value="InterPro"/>
</dbReference>
<evidence type="ECO:0000313" key="12">
    <source>
        <dbReference type="EMBL" id="KAJ3615468.1"/>
    </source>
</evidence>
<comment type="similarity">
    <text evidence="3">Belongs to the Cu-Zn superoxide dismutase family.</text>
</comment>
<protein>
    <recommendedName>
        <fullName evidence="4">superoxide dismutase</fullName>
        <ecNumber evidence="4">1.15.1.1</ecNumber>
    </recommendedName>
</protein>
<keyword evidence="9" id="KW-0186">Copper</keyword>
<evidence type="ECO:0000256" key="8">
    <source>
        <dbReference type="ARBA" id="ARBA00023002"/>
    </source>
</evidence>
<keyword evidence="6" id="KW-0862">Zinc</keyword>
<keyword evidence="8" id="KW-0560">Oxidoreductase</keyword>
<dbReference type="InterPro" id="IPR036423">
    <property type="entry name" value="SOD-like_Cu/Zn_dom_sf"/>
</dbReference>
<dbReference type="AlphaFoldDB" id="A0AA38LXN8"/>
<evidence type="ECO:0000256" key="3">
    <source>
        <dbReference type="ARBA" id="ARBA00010457"/>
    </source>
</evidence>
<dbReference type="EMBL" id="JALNTZ010004125">
    <property type="protein sequence ID" value="KAJ3615468.1"/>
    <property type="molecule type" value="Genomic_DNA"/>
</dbReference>
<dbReference type="InterPro" id="IPR001424">
    <property type="entry name" value="SOD_Cu_Zn_dom"/>
</dbReference>
<keyword evidence="13" id="KW-1185">Reference proteome</keyword>
<evidence type="ECO:0000256" key="10">
    <source>
        <dbReference type="ARBA" id="ARBA00049204"/>
    </source>
</evidence>
<comment type="cofactor">
    <cofactor evidence="2">
        <name>Zn(2+)</name>
        <dbReference type="ChEBI" id="CHEBI:29105"/>
    </cofactor>
</comment>
<dbReference type="Pfam" id="PF00080">
    <property type="entry name" value="Sod_Cu"/>
    <property type="match status" value="1"/>
</dbReference>
<comment type="catalytic activity">
    <reaction evidence="10">
        <text>2 superoxide + 2 H(+) = H2O2 + O2</text>
        <dbReference type="Rhea" id="RHEA:20696"/>
        <dbReference type="ChEBI" id="CHEBI:15378"/>
        <dbReference type="ChEBI" id="CHEBI:15379"/>
        <dbReference type="ChEBI" id="CHEBI:16240"/>
        <dbReference type="ChEBI" id="CHEBI:18421"/>
        <dbReference type="EC" id="1.15.1.1"/>
    </reaction>
</comment>
<evidence type="ECO:0000313" key="13">
    <source>
        <dbReference type="Proteomes" id="UP001168821"/>
    </source>
</evidence>
<dbReference type="PROSITE" id="PS00087">
    <property type="entry name" value="SOD_CU_ZN_1"/>
    <property type="match status" value="1"/>
</dbReference>
<dbReference type="SUPFAM" id="SSF49329">
    <property type="entry name" value="Cu,Zn superoxide dismutase-like"/>
    <property type="match status" value="1"/>
</dbReference>
<evidence type="ECO:0000259" key="11">
    <source>
        <dbReference type="Pfam" id="PF00080"/>
    </source>
</evidence>
<evidence type="ECO:0000256" key="9">
    <source>
        <dbReference type="ARBA" id="ARBA00023008"/>
    </source>
</evidence>
<dbReference type="FunFam" id="2.60.40.200:FF:000001">
    <property type="entry name" value="Superoxide dismutase [Cu-Zn]"/>
    <property type="match status" value="1"/>
</dbReference>
<evidence type="ECO:0000256" key="1">
    <source>
        <dbReference type="ARBA" id="ARBA00001935"/>
    </source>
</evidence>
<evidence type="ECO:0000256" key="6">
    <source>
        <dbReference type="ARBA" id="ARBA00022833"/>
    </source>
</evidence>
<feature type="non-terminal residue" evidence="12">
    <location>
        <position position="1"/>
    </location>
</feature>
<sequence>VLHFKEEGDKVRVTGEIKGLPKGKHGFHIHEFGDNTEGCISAGSHFNPLNKNHGAPEDKERHVGDLGNIEANEEGTAKVNILDNLIKIKGPHSIVGRTAVVHKDEDDLGKGGHELSLTTGNSGERICCGVVGFCKGN</sequence>
<dbReference type="InterPro" id="IPR018152">
    <property type="entry name" value="SOD_Cu/Zn_BS"/>
</dbReference>
<accession>A0AA38LXN8</accession>
<dbReference type="EC" id="1.15.1.1" evidence="4"/>
<dbReference type="InterPro" id="IPR024134">
    <property type="entry name" value="SOD_Cu/Zn_/chaperone"/>
</dbReference>
<organism evidence="12 13">
    <name type="scientific">Zophobas morio</name>
    <dbReference type="NCBI Taxonomy" id="2755281"/>
    <lineage>
        <taxon>Eukaryota</taxon>
        <taxon>Metazoa</taxon>
        <taxon>Ecdysozoa</taxon>
        <taxon>Arthropoda</taxon>
        <taxon>Hexapoda</taxon>
        <taxon>Insecta</taxon>
        <taxon>Pterygota</taxon>
        <taxon>Neoptera</taxon>
        <taxon>Endopterygota</taxon>
        <taxon>Coleoptera</taxon>
        <taxon>Polyphaga</taxon>
        <taxon>Cucujiformia</taxon>
        <taxon>Tenebrionidae</taxon>
        <taxon>Zophobas</taxon>
    </lineage>
</organism>
<name>A0AA38LXN8_9CUCU</name>